<name>A0AAV4MNX4_CAEEX</name>
<dbReference type="EMBL" id="BPLR01019928">
    <property type="protein sequence ID" value="GIX73227.1"/>
    <property type="molecule type" value="Genomic_DNA"/>
</dbReference>
<evidence type="ECO:0000313" key="2">
    <source>
        <dbReference type="Proteomes" id="UP001054945"/>
    </source>
</evidence>
<dbReference type="Proteomes" id="UP001054945">
    <property type="component" value="Unassembled WGS sequence"/>
</dbReference>
<protein>
    <submittedName>
        <fullName evidence="1">Uncharacterized protein</fullName>
    </submittedName>
</protein>
<comment type="caution">
    <text evidence="1">The sequence shown here is derived from an EMBL/GenBank/DDBJ whole genome shotgun (WGS) entry which is preliminary data.</text>
</comment>
<dbReference type="AlphaFoldDB" id="A0AAV4MNX4"/>
<keyword evidence="2" id="KW-1185">Reference proteome</keyword>
<reference evidence="1 2" key="1">
    <citation type="submission" date="2021-06" db="EMBL/GenBank/DDBJ databases">
        <title>Caerostris extrusa draft genome.</title>
        <authorList>
            <person name="Kono N."/>
            <person name="Arakawa K."/>
        </authorList>
    </citation>
    <scope>NUCLEOTIDE SEQUENCE [LARGE SCALE GENOMIC DNA]</scope>
</reference>
<evidence type="ECO:0000313" key="1">
    <source>
        <dbReference type="EMBL" id="GIX73227.1"/>
    </source>
</evidence>
<proteinExistence type="predicted"/>
<organism evidence="1 2">
    <name type="scientific">Caerostris extrusa</name>
    <name type="common">Bark spider</name>
    <name type="synonym">Caerostris bankana</name>
    <dbReference type="NCBI Taxonomy" id="172846"/>
    <lineage>
        <taxon>Eukaryota</taxon>
        <taxon>Metazoa</taxon>
        <taxon>Ecdysozoa</taxon>
        <taxon>Arthropoda</taxon>
        <taxon>Chelicerata</taxon>
        <taxon>Arachnida</taxon>
        <taxon>Araneae</taxon>
        <taxon>Araneomorphae</taxon>
        <taxon>Entelegynae</taxon>
        <taxon>Araneoidea</taxon>
        <taxon>Araneidae</taxon>
        <taxon>Caerostris</taxon>
    </lineage>
</organism>
<accession>A0AAV4MNX4</accession>
<sequence length="125" mass="14107">MKQDICIHKRRYTLFCTISITGTEIPNRQTTVARFNNSNTGQPGGFEKSAWEEGRGCAAPSSPCQPATELCCGWRYANHEEDSRLSSSQGVFARLHEPLHSMGQRVKSRPLLFERVFCSNLRSIE</sequence>
<gene>
    <name evidence="1" type="ORF">CEXT_368981</name>
</gene>